<dbReference type="Pfam" id="PF01370">
    <property type="entry name" value="Epimerase"/>
    <property type="match status" value="1"/>
</dbReference>
<dbReference type="SUPFAM" id="SSF51735">
    <property type="entry name" value="NAD(P)-binding Rossmann-fold domains"/>
    <property type="match status" value="1"/>
</dbReference>
<protein>
    <submittedName>
        <fullName evidence="2">NAD-dependent epimerase/dehydratase family protein</fullName>
    </submittedName>
</protein>
<keyword evidence="3" id="KW-1185">Reference proteome</keyword>
<gene>
    <name evidence="2" type="ORF">I5907_03910</name>
</gene>
<dbReference type="Gene3D" id="3.40.50.720">
    <property type="entry name" value="NAD(P)-binding Rossmann-like Domain"/>
    <property type="match status" value="1"/>
</dbReference>
<organism evidence="2 3">
    <name type="scientific">Panacibacter microcysteis</name>
    <dbReference type="NCBI Taxonomy" id="2793269"/>
    <lineage>
        <taxon>Bacteria</taxon>
        <taxon>Pseudomonadati</taxon>
        <taxon>Bacteroidota</taxon>
        <taxon>Chitinophagia</taxon>
        <taxon>Chitinophagales</taxon>
        <taxon>Chitinophagaceae</taxon>
        <taxon>Panacibacter</taxon>
    </lineage>
</organism>
<evidence type="ECO:0000313" key="2">
    <source>
        <dbReference type="EMBL" id="MBG9375364.1"/>
    </source>
</evidence>
<dbReference type="InterPro" id="IPR051783">
    <property type="entry name" value="NAD(P)-dependent_oxidoreduct"/>
</dbReference>
<feature type="domain" description="NAD-dependent epimerase/dehydratase" evidence="1">
    <location>
        <begin position="8"/>
        <end position="227"/>
    </location>
</feature>
<sequence length="331" mass="36578">MNNSLQHILVTGASGLLGSYVVKQLVAQNKTVKALYRSHIPAFDGADKVQWVKGDILDIVALEEAMTGVQEVYHCAAIVSFDPKEKQQLHITNVEGTANVVNACLNTGVQKLLHVSSVAALGRIRVNEPVTEKMKWTPETSNSEYGKSKYLAEMEVWRGVGEGLRAVVVNPTIILGVADWNNSSSAIFKSVYNEFPWYTDGVTGFVDAADVAKAMIMLMESDISGERFIVSGENTTYQHLFNLIANAFGKKQPHKKVTPFIAAVVWRLEKFKSFFTGSKPLVTKETAVTAQAKVYFDNSKLLRFLPAFQYTGLPDTVTAICKGFRKMYNLP</sequence>
<comment type="caution">
    <text evidence="2">The sequence shown here is derived from an EMBL/GenBank/DDBJ whole genome shotgun (WGS) entry which is preliminary data.</text>
</comment>
<dbReference type="GO" id="GO:0005737">
    <property type="term" value="C:cytoplasm"/>
    <property type="evidence" value="ECO:0007669"/>
    <property type="project" value="TreeGrafter"/>
</dbReference>
<dbReference type="AlphaFoldDB" id="A0A931E573"/>
<dbReference type="PANTHER" id="PTHR48079:SF6">
    <property type="entry name" value="NAD(P)-BINDING DOMAIN-CONTAINING PROTEIN-RELATED"/>
    <property type="match status" value="1"/>
</dbReference>
<accession>A0A931E573</accession>
<dbReference type="Proteomes" id="UP000628448">
    <property type="component" value="Unassembled WGS sequence"/>
</dbReference>
<proteinExistence type="predicted"/>
<dbReference type="EMBL" id="JADWYR010000001">
    <property type="protein sequence ID" value="MBG9375364.1"/>
    <property type="molecule type" value="Genomic_DNA"/>
</dbReference>
<evidence type="ECO:0000313" key="3">
    <source>
        <dbReference type="Proteomes" id="UP000628448"/>
    </source>
</evidence>
<name>A0A931E573_9BACT</name>
<dbReference type="InterPro" id="IPR036291">
    <property type="entry name" value="NAD(P)-bd_dom_sf"/>
</dbReference>
<evidence type="ECO:0000259" key="1">
    <source>
        <dbReference type="Pfam" id="PF01370"/>
    </source>
</evidence>
<dbReference type="GO" id="GO:0004029">
    <property type="term" value="F:aldehyde dehydrogenase (NAD+) activity"/>
    <property type="evidence" value="ECO:0007669"/>
    <property type="project" value="TreeGrafter"/>
</dbReference>
<dbReference type="PANTHER" id="PTHR48079">
    <property type="entry name" value="PROTEIN YEEZ"/>
    <property type="match status" value="1"/>
</dbReference>
<dbReference type="InterPro" id="IPR001509">
    <property type="entry name" value="Epimerase_deHydtase"/>
</dbReference>
<dbReference type="RefSeq" id="WP_196989419.1">
    <property type="nucleotide sequence ID" value="NZ_JADWYR010000001.1"/>
</dbReference>
<reference evidence="2" key="1">
    <citation type="submission" date="2020-11" db="EMBL/GenBank/DDBJ databases">
        <title>Bacterial whole genome sequence for Panacibacter sp. DH6.</title>
        <authorList>
            <person name="Le V."/>
            <person name="Ko S."/>
            <person name="Ahn C.-Y."/>
            <person name="Oh H.-M."/>
        </authorList>
    </citation>
    <scope>NUCLEOTIDE SEQUENCE</scope>
    <source>
        <strain evidence="2">DH6</strain>
    </source>
</reference>